<reference evidence="1" key="1">
    <citation type="submission" date="2019-10" db="EMBL/GenBank/DDBJ databases">
        <authorList>
            <consortium name="DOE Joint Genome Institute"/>
            <person name="Kuo A."/>
            <person name="Miyauchi S."/>
            <person name="Kiss E."/>
            <person name="Drula E."/>
            <person name="Kohler A."/>
            <person name="Sanchez-Garcia M."/>
            <person name="Andreopoulos B."/>
            <person name="Barry K.W."/>
            <person name="Bonito G."/>
            <person name="Buee M."/>
            <person name="Carver A."/>
            <person name="Chen C."/>
            <person name="Cichocki N."/>
            <person name="Clum A."/>
            <person name="Culley D."/>
            <person name="Crous P.W."/>
            <person name="Fauchery L."/>
            <person name="Girlanda M."/>
            <person name="Hayes R."/>
            <person name="Keri Z."/>
            <person name="Labutti K."/>
            <person name="Lipzen A."/>
            <person name="Lombard V."/>
            <person name="Magnuson J."/>
            <person name="Maillard F."/>
            <person name="Morin E."/>
            <person name="Murat C."/>
            <person name="Nolan M."/>
            <person name="Ohm R."/>
            <person name="Pangilinan J."/>
            <person name="Pereira M."/>
            <person name="Perotto S."/>
            <person name="Peter M."/>
            <person name="Riley R."/>
            <person name="Sitrit Y."/>
            <person name="Stielow B."/>
            <person name="Szollosi G."/>
            <person name="Zifcakova L."/>
            <person name="Stursova M."/>
            <person name="Spatafora J.W."/>
            <person name="Tedersoo L."/>
            <person name="Vaario L.-M."/>
            <person name="Yamada A."/>
            <person name="Yan M."/>
            <person name="Wang P."/>
            <person name="Xu J."/>
            <person name="Bruns T."/>
            <person name="Baldrian P."/>
            <person name="Vilgalys R."/>
            <person name="Henrissat B."/>
            <person name="Grigoriev I.V."/>
            <person name="Hibbett D."/>
            <person name="Nagy L.G."/>
            <person name="Martin F.M."/>
        </authorList>
    </citation>
    <scope>NUCLEOTIDE SEQUENCE</scope>
    <source>
        <strain evidence="1">P2</strain>
    </source>
</reference>
<proteinExistence type="predicted"/>
<gene>
    <name evidence="1" type="ORF">BDM02DRAFT_2968174</name>
</gene>
<protein>
    <submittedName>
        <fullName evidence="1">Uncharacterized protein</fullName>
    </submittedName>
</protein>
<dbReference type="EMBL" id="MU117969">
    <property type="protein sequence ID" value="KAF9652394.1"/>
    <property type="molecule type" value="Genomic_DNA"/>
</dbReference>
<comment type="caution">
    <text evidence="1">The sequence shown here is derived from an EMBL/GenBank/DDBJ whole genome shotgun (WGS) entry which is preliminary data.</text>
</comment>
<accession>A0ACB6ZS68</accession>
<reference evidence="1" key="2">
    <citation type="journal article" date="2020" name="Nat. Commun.">
        <title>Large-scale genome sequencing of mycorrhizal fungi provides insights into the early evolution of symbiotic traits.</title>
        <authorList>
            <person name="Miyauchi S."/>
            <person name="Kiss E."/>
            <person name="Kuo A."/>
            <person name="Drula E."/>
            <person name="Kohler A."/>
            <person name="Sanchez-Garcia M."/>
            <person name="Morin E."/>
            <person name="Andreopoulos B."/>
            <person name="Barry K.W."/>
            <person name="Bonito G."/>
            <person name="Buee M."/>
            <person name="Carver A."/>
            <person name="Chen C."/>
            <person name="Cichocki N."/>
            <person name="Clum A."/>
            <person name="Culley D."/>
            <person name="Crous P.W."/>
            <person name="Fauchery L."/>
            <person name="Girlanda M."/>
            <person name="Hayes R.D."/>
            <person name="Keri Z."/>
            <person name="LaButti K."/>
            <person name="Lipzen A."/>
            <person name="Lombard V."/>
            <person name="Magnuson J."/>
            <person name="Maillard F."/>
            <person name="Murat C."/>
            <person name="Nolan M."/>
            <person name="Ohm R.A."/>
            <person name="Pangilinan J."/>
            <person name="Pereira M.F."/>
            <person name="Perotto S."/>
            <person name="Peter M."/>
            <person name="Pfister S."/>
            <person name="Riley R."/>
            <person name="Sitrit Y."/>
            <person name="Stielow J.B."/>
            <person name="Szollosi G."/>
            <person name="Zifcakova L."/>
            <person name="Stursova M."/>
            <person name="Spatafora J.W."/>
            <person name="Tedersoo L."/>
            <person name="Vaario L.M."/>
            <person name="Yamada A."/>
            <person name="Yan M."/>
            <person name="Wang P."/>
            <person name="Xu J."/>
            <person name="Bruns T."/>
            <person name="Baldrian P."/>
            <person name="Vilgalys R."/>
            <person name="Dunand C."/>
            <person name="Henrissat B."/>
            <person name="Grigoriev I.V."/>
            <person name="Hibbett D."/>
            <person name="Nagy L.G."/>
            <person name="Martin F.M."/>
        </authorList>
    </citation>
    <scope>NUCLEOTIDE SEQUENCE</scope>
    <source>
        <strain evidence="1">P2</strain>
    </source>
</reference>
<evidence type="ECO:0000313" key="2">
    <source>
        <dbReference type="Proteomes" id="UP000886501"/>
    </source>
</evidence>
<organism evidence="1 2">
    <name type="scientific">Thelephora ganbajun</name>
    <name type="common">Ganba fungus</name>
    <dbReference type="NCBI Taxonomy" id="370292"/>
    <lineage>
        <taxon>Eukaryota</taxon>
        <taxon>Fungi</taxon>
        <taxon>Dikarya</taxon>
        <taxon>Basidiomycota</taxon>
        <taxon>Agaricomycotina</taxon>
        <taxon>Agaricomycetes</taxon>
        <taxon>Thelephorales</taxon>
        <taxon>Thelephoraceae</taxon>
        <taxon>Thelephora</taxon>
    </lineage>
</organism>
<sequence>MAEFSWSDSVKAALAPCLSCLSFASRVHRNDRPSSRNSSRPDLDRLLQDVDTDTEAETLSLHSNIGDSRRKRKKKRGPPKSITLFGYNLFGKPPIRLEGGDDLTAAIISPVGGRGPPNAVKKSMSTSTLDSDAAPLDPSTIAQLSAAQSPSGPSGEELRRKEERRRRRRERKERKEALARAMGRTDAEFEGFPGSGPGVPPPLSPPEFVFVSPTYPNEELVEDADFDAEAYNTRRHIGSTRSESDSRSRTSASTSNPDSSYYNHHHSQQPPPTPAPSTQGQNSHDAPPKKRKSSRPKGSSKSSSSKTSQSPSIRSPVESFPSTGFGGGRMSRKNSEMGVFLARRGDDY</sequence>
<dbReference type="Proteomes" id="UP000886501">
    <property type="component" value="Unassembled WGS sequence"/>
</dbReference>
<evidence type="ECO:0000313" key="1">
    <source>
        <dbReference type="EMBL" id="KAF9652394.1"/>
    </source>
</evidence>
<keyword evidence="2" id="KW-1185">Reference proteome</keyword>
<name>A0ACB6ZS68_THEGA</name>